<reference evidence="1" key="1">
    <citation type="submission" date="2020-07" db="EMBL/GenBank/DDBJ databases">
        <title>Draft Genome Sequence of a Deep-Sea Yeast, Naganishia (Cryptococcus) liquefaciens strain N6.</title>
        <authorList>
            <person name="Han Y.W."/>
            <person name="Kajitani R."/>
            <person name="Morimoto H."/>
            <person name="Parhat M."/>
            <person name="Tsubouchi H."/>
            <person name="Bakenova O."/>
            <person name="Ogata M."/>
            <person name="Argunhan B."/>
            <person name="Aoki R."/>
            <person name="Kajiwara S."/>
            <person name="Itoh T."/>
            <person name="Iwasaki H."/>
        </authorList>
    </citation>
    <scope>NUCLEOTIDE SEQUENCE</scope>
    <source>
        <strain evidence="1">N6</strain>
    </source>
</reference>
<dbReference type="InterPro" id="IPR007849">
    <property type="entry name" value="ATP10"/>
</dbReference>
<keyword evidence="2" id="KW-1185">Reference proteome</keyword>
<dbReference type="GO" id="GO:0005743">
    <property type="term" value="C:mitochondrial inner membrane"/>
    <property type="evidence" value="ECO:0007669"/>
    <property type="project" value="TreeGrafter"/>
</dbReference>
<dbReference type="Proteomes" id="UP000620104">
    <property type="component" value="Unassembled WGS sequence"/>
</dbReference>
<evidence type="ECO:0000313" key="1">
    <source>
        <dbReference type="EMBL" id="GHJ85782.1"/>
    </source>
</evidence>
<dbReference type="GO" id="GO:0033615">
    <property type="term" value="P:mitochondrial proton-transporting ATP synthase complex assembly"/>
    <property type="evidence" value="ECO:0007669"/>
    <property type="project" value="TreeGrafter"/>
</dbReference>
<dbReference type="PANTHER" id="PTHR28106:SF1">
    <property type="entry name" value="MITOCHONDRIAL ATPASE COMPLEX SUBUNIT ATP10"/>
    <property type="match status" value="1"/>
</dbReference>
<dbReference type="OrthoDB" id="17089at2759"/>
<dbReference type="Pfam" id="PF05176">
    <property type="entry name" value="ATP-synt_10"/>
    <property type="match status" value="1"/>
</dbReference>
<organism evidence="1 2">
    <name type="scientific">Naganishia liquefaciens</name>
    <dbReference type="NCBI Taxonomy" id="104408"/>
    <lineage>
        <taxon>Eukaryota</taxon>
        <taxon>Fungi</taxon>
        <taxon>Dikarya</taxon>
        <taxon>Basidiomycota</taxon>
        <taxon>Agaricomycotina</taxon>
        <taxon>Tremellomycetes</taxon>
        <taxon>Filobasidiales</taxon>
        <taxon>Filobasidiaceae</taxon>
        <taxon>Naganishia</taxon>
    </lineage>
</organism>
<accession>A0A8H3YF08</accession>
<dbReference type="AlphaFoldDB" id="A0A8H3YF08"/>
<dbReference type="EMBL" id="BLZA01000013">
    <property type="protein sequence ID" value="GHJ85782.1"/>
    <property type="molecule type" value="Genomic_DNA"/>
</dbReference>
<name>A0A8H3YF08_9TREE</name>
<dbReference type="PANTHER" id="PTHR28106">
    <property type="entry name" value="MITOCHONDRIAL ATPASE COMPLEX SUBUNIT ATP10"/>
    <property type="match status" value="1"/>
</dbReference>
<evidence type="ECO:0000313" key="2">
    <source>
        <dbReference type="Proteomes" id="UP000620104"/>
    </source>
</evidence>
<protein>
    <submittedName>
        <fullName evidence="1">Uncharacterized protein</fullName>
    </submittedName>
</protein>
<sequence>MSAHPLRSLVVPTLVRTVAQRSARRHSSLHLARTLHPQRRHLSSSIPCRKASPKAPVEAAELPILPRPLGVIDPPTTASKTWQEKKEELLDRERHLAKRKALVKEATQGYFHDFHEIRREGGHGGKSWIAPPVLIRQDKALYFPNIQGTSLETRKTIHTTDLFRGRVSIVTVLTARVSEEHANSFVADVLEDWEEDPMFRYVQINHQSNPLKSFLLQLFISGLKRAMPEHRWSGYMIAGGEWGGLKEPLGITNKHVGYIYLVDPACRIRWAGNAYATEEERAGLRKAVAVMMARVREGKEGAGEAVA</sequence>
<proteinExistence type="predicted"/>
<comment type="caution">
    <text evidence="1">The sequence shown here is derived from an EMBL/GenBank/DDBJ whole genome shotgun (WGS) entry which is preliminary data.</text>
</comment>
<gene>
    <name evidence="1" type="ORF">NliqN6_2184</name>
</gene>